<organism evidence="3 4">
    <name type="scientific">Pomacea canaliculata</name>
    <name type="common">Golden apple snail</name>
    <dbReference type="NCBI Taxonomy" id="400727"/>
    <lineage>
        <taxon>Eukaryota</taxon>
        <taxon>Metazoa</taxon>
        <taxon>Spiralia</taxon>
        <taxon>Lophotrochozoa</taxon>
        <taxon>Mollusca</taxon>
        <taxon>Gastropoda</taxon>
        <taxon>Caenogastropoda</taxon>
        <taxon>Architaenioglossa</taxon>
        <taxon>Ampullarioidea</taxon>
        <taxon>Ampullariidae</taxon>
        <taxon>Pomacea</taxon>
    </lineage>
</organism>
<evidence type="ECO:0000256" key="2">
    <source>
        <dbReference type="SAM" id="SignalP"/>
    </source>
</evidence>
<gene>
    <name evidence="3" type="ORF">C0Q70_12054</name>
</gene>
<feature type="signal peptide" evidence="2">
    <location>
        <begin position="1"/>
        <end position="21"/>
    </location>
</feature>
<keyword evidence="1" id="KW-1133">Transmembrane helix</keyword>
<name>A0A2T7P0H1_POMCA</name>
<feature type="transmembrane region" description="Helical" evidence="1">
    <location>
        <begin position="156"/>
        <end position="180"/>
    </location>
</feature>
<reference evidence="3 4" key="1">
    <citation type="submission" date="2018-04" db="EMBL/GenBank/DDBJ databases">
        <title>The genome of golden apple snail Pomacea canaliculata provides insight into stress tolerance and invasive adaptation.</title>
        <authorList>
            <person name="Liu C."/>
            <person name="Liu B."/>
            <person name="Ren Y."/>
            <person name="Zhang Y."/>
            <person name="Wang H."/>
            <person name="Li S."/>
            <person name="Jiang F."/>
            <person name="Yin L."/>
            <person name="Zhang G."/>
            <person name="Qian W."/>
            <person name="Fan W."/>
        </authorList>
    </citation>
    <scope>NUCLEOTIDE SEQUENCE [LARGE SCALE GENOMIC DNA]</scope>
    <source>
        <strain evidence="3">SZHN2017</strain>
        <tissue evidence="3">Muscle</tissue>
    </source>
</reference>
<sequence length="254" mass="28810">MDTARELLSMFVVVVWTLTNGSQISTTNCGELHFVGLSDLDDVITVESGKELSVTFHLNCQKSSYKSVVRVTKHEEFFSHNICIILLDNQSCYVTNSSHPCRCVNETFAQFHKTASLSDEGKYQWSTVGKLSQQRIITFRIIPTFVDEAANREKSVLVGFLSLLSFGFLIIIVAFVHWIVRRKRGYEVQGAGVSNPPHYVNFTSRVESVCLDNCQHGLEENDYDDVIPGSLQNIYNDHRQLTQVPLPYKPLKKK</sequence>
<keyword evidence="1" id="KW-0812">Transmembrane</keyword>
<comment type="caution">
    <text evidence="3">The sequence shown here is derived from an EMBL/GenBank/DDBJ whole genome shotgun (WGS) entry which is preliminary data.</text>
</comment>
<evidence type="ECO:0000313" key="3">
    <source>
        <dbReference type="EMBL" id="PVD26906.1"/>
    </source>
</evidence>
<dbReference type="AlphaFoldDB" id="A0A2T7P0H1"/>
<protein>
    <submittedName>
        <fullName evidence="3">Uncharacterized protein</fullName>
    </submittedName>
</protein>
<evidence type="ECO:0000313" key="4">
    <source>
        <dbReference type="Proteomes" id="UP000245119"/>
    </source>
</evidence>
<dbReference type="Proteomes" id="UP000245119">
    <property type="component" value="Linkage Group LG7"/>
</dbReference>
<accession>A0A2T7P0H1</accession>
<feature type="chain" id="PRO_5015612835" evidence="2">
    <location>
        <begin position="22"/>
        <end position="254"/>
    </location>
</feature>
<dbReference type="EMBL" id="PZQS01000007">
    <property type="protein sequence ID" value="PVD26906.1"/>
    <property type="molecule type" value="Genomic_DNA"/>
</dbReference>
<proteinExistence type="predicted"/>
<keyword evidence="2" id="KW-0732">Signal</keyword>
<keyword evidence="4" id="KW-1185">Reference proteome</keyword>
<keyword evidence="1" id="KW-0472">Membrane</keyword>
<evidence type="ECO:0000256" key="1">
    <source>
        <dbReference type="SAM" id="Phobius"/>
    </source>
</evidence>